<gene>
    <name evidence="1" type="ORF">LCGC14_2493700</name>
</gene>
<evidence type="ECO:0000313" key="1">
    <source>
        <dbReference type="EMBL" id="KKL16623.1"/>
    </source>
</evidence>
<accession>A0A0F9DXP9</accession>
<sequence length="111" mass="12402">MSLECGECERDLRGGHDPSCSRHPDNRELTRFDLTFKLIVAWADTIMPNRIAADAIKKLSMEEVPELWRSLKENGKIDAGEIADVLILALDICHMAGINPLDAINEKMAIN</sequence>
<comment type="caution">
    <text evidence="1">The sequence shown here is derived from an EMBL/GenBank/DDBJ whole genome shotgun (WGS) entry which is preliminary data.</text>
</comment>
<organism evidence="1">
    <name type="scientific">marine sediment metagenome</name>
    <dbReference type="NCBI Taxonomy" id="412755"/>
    <lineage>
        <taxon>unclassified sequences</taxon>
        <taxon>metagenomes</taxon>
        <taxon>ecological metagenomes</taxon>
    </lineage>
</organism>
<proteinExistence type="predicted"/>
<dbReference type="EMBL" id="LAZR01039589">
    <property type="protein sequence ID" value="KKL16623.1"/>
    <property type="molecule type" value="Genomic_DNA"/>
</dbReference>
<dbReference type="AlphaFoldDB" id="A0A0F9DXP9"/>
<name>A0A0F9DXP9_9ZZZZ</name>
<dbReference type="SUPFAM" id="SSF101386">
    <property type="entry name" value="all-alpha NTP pyrophosphatases"/>
    <property type="match status" value="1"/>
</dbReference>
<protein>
    <submittedName>
        <fullName evidence="1">Uncharacterized protein</fullName>
    </submittedName>
</protein>
<dbReference type="Gene3D" id="1.10.287.1080">
    <property type="entry name" value="MazG-like"/>
    <property type="match status" value="1"/>
</dbReference>
<feature type="non-terminal residue" evidence="1">
    <location>
        <position position="111"/>
    </location>
</feature>
<reference evidence="1" key="1">
    <citation type="journal article" date="2015" name="Nature">
        <title>Complex archaea that bridge the gap between prokaryotes and eukaryotes.</title>
        <authorList>
            <person name="Spang A."/>
            <person name="Saw J.H."/>
            <person name="Jorgensen S.L."/>
            <person name="Zaremba-Niedzwiedzka K."/>
            <person name="Martijn J."/>
            <person name="Lind A.E."/>
            <person name="van Eijk R."/>
            <person name="Schleper C."/>
            <person name="Guy L."/>
            <person name="Ettema T.J."/>
        </authorList>
    </citation>
    <scope>NUCLEOTIDE SEQUENCE</scope>
</reference>